<keyword evidence="9 12" id="KW-0408">Iron</keyword>
<proteinExistence type="inferred from homology"/>
<dbReference type="GO" id="GO:0017004">
    <property type="term" value="P:cytochrome complex assembly"/>
    <property type="evidence" value="ECO:0007669"/>
    <property type="project" value="UniProtKB-KW"/>
</dbReference>
<evidence type="ECO:0000256" key="12">
    <source>
        <dbReference type="HAMAP-Rule" id="MF_01959"/>
    </source>
</evidence>
<evidence type="ECO:0000256" key="11">
    <source>
        <dbReference type="ARBA" id="ARBA00056663"/>
    </source>
</evidence>
<evidence type="ECO:0000256" key="3">
    <source>
        <dbReference type="ARBA" id="ARBA00022617"/>
    </source>
</evidence>
<dbReference type="Proteomes" id="UP000011744">
    <property type="component" value="Unassembled WGS sequence"/>
</dbReference>
<feature type="binding site" description="covalent" evidence="12 13">
    <location>
        <position position="121"/>
    </location>
    <ligand>
        <name>heme</name>
        <dbReference type="ChEBI" id="CHEBI:30413"/>
    </ligand>
</feature>
<keyword evidence="7 12" id="KW-0735">Signal-anchor</keyword>
<accession>M2ZW40</accession>
<dbReference type="eggNOG" id="COG2332">
    <property type="taxonomic scope" value="Bacteria"/>
</dbReference>
<dbReference type="PANTHER" id="PTHR34128">
    <property type="entry name" value="CYTOCHROME C-TYPE BIOGENESIS PROTEIN CCME HOMOLOG, MITOCHONDRIAL"/>
    <property type="match status" value="1"/>
</dbReference>
<sequence>MTRKQRRLYFVLLGMLALGGAVALVLTAISDSLVYFYSPTDIVEQRIPEGRRMRIGGLVENDSLVKDGKTVTFKVTDVTNAVPVTYTGVLPDLFREGQGVVVEGRMDKGGQFKATEVLAKHDENYMPKEVADALKKSGQWNDGKQQK</sequence>
<evidence type="ECO:0000256" key="5">
    <source>
        <dbReference type="ARBA" id="ARBA00022723"/>
    </source>
</evidence>
<keyword evidence="15" id="KW-1185">Reference proteome</keyword>
<comment type="subcellular location">
    <subcellularLocation>
        <location evidence="1">Cell inner membrane</location>
    </subcellularLocation>
    <subcellularLocation>
        <location evidence="12">Cell membrane</location>
        <topology evidence="12">Single-pass type II membrane protein</topology>
    </subcellularLocation>
</comment>
<comment type="similarity">
    <text evidence="12">Belongs to the CcmE/CycJ family.</text>
</comment>
<dbReference type="NCBIfam" id="NF009731">
    <property type="entry name" value="PRK13254.1-5"/>
    <property type="match status" value="1"/>
</dbReference>
<keyword evidence="3 12" id="KW-0349">Heme</keyword>
<dbReference type="STRING" id="1244869.H261_01731"/>
<evidence type="ECO:0000256" key="2">
    <source>
        <dbReference type="ARBA" id="ARBA00022475"/>
    </source>
</evidence>
<evidence type="ECO:0000256" key="8">
    <source>
        <dbReference type="ARBA" id="ARBA00022989"/>
    </source>
</evidence>
<dbReference type="SUPFAM" id="SSF82093">
    <property type="entry name" value="Heme chaperone CcmE"/>
    <property type="match status" value="1"/>
</dbReference>
<evidence type="ECO:0000256" key="13">
    <source>
        <dbReference type="PIRSR" id="PIRSR604329-50"/>
    </source>
</evidence>
<evidence type="ECO:0000256" key="1">
    <source>
        <dbReference type="ARBA" id="ARBA00004533"/>
    </source>
</evidence>
<keyword evidence="8 12" id="KW-1133">Transmembrane helix</keyword>
<evidence type="ECO:0000256" key="4">
    <source>
        <dbReference type="ARBA" id="ARBA00022692"/>
    </source>
</evidence>
<dbReference type="HAMAP" id="MF_01959">
    <property type="entry name" value="CcmE"/>
    <property type="match status" value="1"/>
</dbReference>
<dbReference type="OrthoDB" id="9793584at2"/>
<evidence type="ECO:0000256" key="10">
    <source>
        <dbReference type="ARBA" id="ARBA00023136"/>
    </source>
</evidence>
<keyword evidence="6 12" id="KW-0201">Cytochrome c-type biogenesis</keyword>
<evidence type="ECO:0000256" key="6">
    <source>
        <dbReference type="ARBA" id="ARBA00022748"/>
    </source>
</evidence>
<organism evidence="14 15">
    <name type="scientific">Paramagnetospirillum caucaseum</name>
    <dbReference type="NCBI Taxonomy" id="1244869"/>
    <lineage>
        <taxon>Bacteria</taxon>
        <taxon>Pseudomonadati</taxon>
        <taxon>Pseudomonadota</taxon>
        <taxon>Alphaproteobacteria</taxon>
        <taxon>Rhodospirillales</taxon>
        <taxon>Magnetospirillaceae</taxon>
        <taxon>Paramagnetospirillum</taxon>
    </lineage>
</organism>
<name>M2ZW40_9PROT</name>
<dbReference type="RefSeq" id="WP_008613628.1">
    <property type="nucleotide sequence ID" value="NZ_AONQ01000003.1"/>
</dbReference>
<comment type="caution">
    <text evidence="14">The sequence shown here is derived from an EMBL/GenBank/DDBJ whole genome shotgun (WGS) entry which is preliminary data.</text>
</comment>
<dbReference type="InterPro" id="IPR012340">
    <property type="entry name" value="NA-bd_OB-fold"/>
</dbReference>
<reference evidence="14 15" key="1">
    <citation type="journal article" date="2014" name="Genome Announc.">
        <title>Draft Genome Sequence of Magnetospirillum sp. Strain SO-1, a Freshwater Magnetotactic Bacterium Isolated from the Ol'khovka River, Russia.</title>
        <authorList>
            <person name="Grouzdev D.S."/>
            <person name="Dziuba M.V."/>
            <person name="Sukhacheva M.S."/>
            <person name="Mardanov A.V."/>
            <person name="Beletskiy A.V."/>
            <person name="Kuznetsov B.B."/>
            <person name="Skryabin K.G."/>
        </authorList>
    </citation>
    <scope>NUCLEOTIDE SEQUENCE [LARGE SCALE GENOMIC DNA]</scope>
    <source>
        <strain evidence="14 15">SO-1</strain>
    </source>
</reference>
<dbReference type="FunFam" id="2.40.50.140:FF:000104">
    <property type="entry name" value="Cytochrome c-type biogenesis protein CcmE"/>
    <property type="match status" value="1"/>
</dbReference>
<dbReference type="InterPro" id="IPR036127">
    <property type="entry name" value="CcmE-like_sf"/>
</dbReference>
<evidence type="ECO:0000256" key="7">
    <source>
        <dbReference type="ARBA" id="ARBA00022968"/>
    </source>
</evidence>
<dbReference type="InterPro" id="IPR004329">
    <property type="entry name" value="CcmE"/>
</dbReference>
<dbReference type="Pfam" id="PF03100">
    <property type="entry name" value="CcmE"/>
    <property type="match status" value="1"/>
</dbReference>
<dbReference type="GO" id="GO:0046872">
    <property type="term" value="F:metal ion binding"/>
    <property type="evidence" value="ECO:0007669"/>
    <property type="project" value="UniProtKB-KW"/>
</dbReference>
<gene>
    <name evidence="12" type="primary">ccmE</name>
    <name evidence="12" type="synonym">cycJ</name>
    <name evidence="14" type="ORF">H261_01731</name>
</gene>
<keyword evidence="4 12" id="KW-0812">Transmembrane</keyword>
<feature type="topological domain" description="Cytoplasmic" evidence="12">
    <location>
        <begin position="1"/>
        <end position="7"/>
    </location>
</feature>
<dbReference type="Gene3D" id="2.40.50.140">
    <property type="entry name" value="Nucleic acid-binding proteins"/>
    <property type="match status" value="1"/>
</dbReference>
<protein>
    <recommendedName>
        <fullName evidence="12">Cytochrome c-type biogenesis protein CcmE</fullName>
    </recommendedName>
    <alternativeName>
        <fullName evidence="12">Cytochrome c maturation protein E</fullName>
    </alternativeName>
    <alternativeName>
        <fullName evidence="12">Heme chaperone CcmE</fullName>
    </alternativeName>
</protein>
<keyword evidence="10 12" id="KW-0472">Membrane</keyword>
<feature type="topological domain" description="Extracellular" evidence="12">
    <location>
        <begin position="29"/>
        <end position="147"/>
    </location>
</feature>
<evidence type="ECO:0000313" key="15">
    <source>
        <dbReference type="Proteomes" id="UP000011744"/>
    </source>
</evidence>
<dbReference type="NCBIfam" id="NF009729">
    <property type="entry name" value="PRK13254.1-3"/>
    <property type="match status" value="1"/>
</dbReference>
<dbReference type="NCBIfam" id="NF009727">
    <property type="entry name" value="PRK13254.1-1"/>
    <property type="match status" value="1"/>
</dbReference>
<feature type="binding site" description="axial binding residue" evidence="12 13">
    <location>
        <position position="125"/>
    </location>
    <ligand>
        <name>heme</name>
        <dbReference type="ChEBI" id="CHEBI:30413"/>
    </ligand>
    <ligandPart>
        <name>Fe</name>
        <dbReference type="ChEBI" id="CHEBI:18248"/>
    </ligandPart>
</feature>
<comment type="function">
    <text evidence="11 12">Heme chaperone required for the biogenesis of c-type cytochromes. Transiently binds heme delivered by CcmC and transfers the heme to apo-cytochromes in a process facilitated by CcmF and CcmH.</text>
</comment>
<dbReference type="GO" id="GO:0005886">
    <property type="term" value="C:plasma membrane"/>
    <property type="evidence" value="ECO:0007669"/>
    <property type="project" value="UniProtKB-SubCell"/>
</dbReference>
<keyword evidence="2 12" id="KW-1003">Cell membrane</keyword>
<dbReference type="GO" id="GO:0020037">
    <property type="term" value="F:heme binding"/>
    <property type="evidence" value="ECO:0007669"/>
    <property type="project" value="InterPro"/>
</dbReference>
<dbReference type="PANTHER" id="PTHR34128:SF2">
    <property type="entry name" value="CYTOCHROME C-TYPE BIOGENESIS PROTEIN CCME HOMOLOG, MITOCHONDRIAL"/>
    <property type="match status" value="1"/>
</dbReference>
<dbReference type="EMBL" id="AONQ01000003">
    <property type="protein sequence ID" value="EME71612.1"/>
    <property type="molecule type" value="Genomic_DNA"/>
</dbReference>
<dbReference type="GO" id="GO:0017003">
    <property type="term" value="P:protein-heme linkage"/>
    <property type="evidence" value="ECO:0007669"/>
    <property type="project" value="UniProtKB-UniRule"/>
</dbReference>
<evidence type="ECO:0000256" key="9">
    <source>
        <dbReference type="ARBA" id="ARBA00023004"/>
    </source>
</evidence>
<evidence type="ECO:0000313" key="14">
    <source>
        <dbReference type="EMBL" id="EME71612.1"/>
    </source>
</evidence>
<keyword evidence="5 12" id="KW-0479">Metal-binding</keyword>
<dbReference type="PATRIC" id="fig|1244869.3.peg.340"/>
<dbReference type="AlphaFoldDB" id="M2ZW40"/>